<feature type="region of interest" description="Disordered" evidence="1">
    <location>
        <begin position="74"/>
        <end position="102"/>
    </location>
</feature>
<organism evidence="2">
    <name type="scientific">Culex pipiens</name>
    <name type="common">House mosquito</name>
    <dbReference type="NCBI Taxonomy" id="7175"/>
    <lineage>
        <taxon>Eukaryota</taxon>
        <taxon>Metazoa</taxon>
        <taxon>Ecdysozoa</taxon>
        <taxon>Arthropoda</taxon>
        <taxon>Hexapoda</taxon>
        <taxon>Insecta</taxon>
        <taxon>Pterygota</taxon>
        <taxon>Neoptera</taxon>
        <taxon>Endopterygota</taxon>
        <taxon>Diptera</taxon>
        <taxon>Nematocera</taxon>
        <taxon>Culicoidea</taxon>
        <taxon>Culicidae</taxon>
        <taxon>Culicinae</taxon>
        <taxon>Culicini</taxon>
        <taxon>Culex</taxon>
        <taxon>Culex</taxon>
    </lineage>
</organism>
<protein>
    <submittedName>
        <fullName evidence="2">(northern house mosquito) hypothetical protein</fullName>
    </submittedName>
</protein>
<evidence type="ECO:0000256" key="1">
    <source>
        <dbReference type="SAM" id="MobiDB-lite"/>
    </source>
</evidence>
<evidence type="ECO:0000313" key="2">
    <source>
        <dbReference type="EMBL" id="CAG6577908.1"/>
    </source>
</evidence>
<sequence>MRMRISGRPVLILTKRMRATTTNGARTGRSTGTTVEICFHQSRTTASIAHEAAHCWSCWLAAVTVVHFAADAEDSAMRQRPSSSTPSHPWRFAGSLEARTIP</sequence>
<dbReference type="AlphaFoldDB" id="A0A8D8JW01"/>
<name>A0A8D8JW01_CULPI</name>
<proteinExistence type="predicted"/>
<dbReference type="EMBL" id="HBUE01299122">
    <property type="protein sequence ID" value="CAG6577904.1"/>
    <property type="molecule type" value="Transcribed_RNA"/>
</dbReference>
<dbReference type="EMBL" id="HBUE01193170">
    <property type="protein sequence ID" value="CAG6526194.1"/>
    <property type="molecule type" value="Transcribed_RNA"/>
</dbReference>
<accession>A0A8D8JW01</accession>
<dbReference type="EMBL" id="HBUE01299124">
    <property type="protein sequence ID" value="CAG6577908.1"/>
    <property type="molecule type" value="Transcribed_RNA"/>
</dbReference>
<dbReference type="EMBL" id="HBUE01193172">
    <property type="protein sequence ID" value="CAG6526198.1"/>
    <property type="molecule type" value="Transcribed_RNA"/>
</dbReference>
<reference evidence="2" key="1">
    <citation type="submission" date="2021-05" db="EMBL/GenBank/DDBJ databases">
        <authorList>
            <person name="Alioto T."/>
            <person name="Alioto T."/>
            <person name="Gomez Garrido J."/>
        </authorList>
    </citation>
    <scope>NUCLEOTIDE SEQUENCE</scope>
</reference>